<dbReference type="RefSeq" id="WP_273688775.1">
    <property type="nucleotide sequence ID" value="NZ_CP117411.1"/>
</dbReference>
<gene>
    <name evidence="3" type="ORF">PQ455_02135</name>
</gene>
<sequence length="385" mass="40111">MRAPTLILTLSAALSIGGVCSAQGQNSGPEPSAMSAKGGTPAKAPTFALTQIAQLTNPFAVVPLPDGRMLATEKDGAMRLISARGQLSAPLAGVPKVEAVGQGGLLDVALAPGFAKSGLIYFTFSEPAEGGSQLALARAKLTPAALEGVTVIFRGGSPGKGGHFGSRIAFPKDGRSLYLSAGERQRFIPAQDPAQALGKVLHLTLDGKPWPGNPAAKADVPATAITVGHRNPLGMAFAPNGALWELEMGPLGGDELNLIEPGRNYGWPIVSNGDHYSGKPIPDHPTRPEFAAPRLWWNPVISPGSLTFYTGTLFPGWKGSALISGLSSKSIVRVTIDDMGRAKEAERFDMGMRVRDVVQAADGSLLVLEDGGTDGQGRLFRAVPR</sequence>
<dbReference type="Pfam" id="PF07995">
    <property type="entry name" value="GSDH"/>
    <property type="match status" value="1"/>
</dbReference>
<evidence type="ECO:0000313" key="3">
    <source>
        <dbReference type="EMBL" id="WCT74052.1"/>
    </source>
</evidence>
<feature type="chain" id="PRO_5046683532" evidence="1">
    <location>
        <begin position="25"/>
        <end position="385"/>
    </location>
</feature>
<feature type="signal peptide" evidence="1">
    <location>
        <begin position="1"/>
        <end position="24"/>
    </location>
</feature>
<dbReference type="PANTHER" id="PTHR19328">
    <property type="entry name" value="HEDGEHOG-INTERACTING PROTEIN"/>
    <property type="match status" value="1"/>
</dbReference>
<proteinExistence type="predicted"/>
<dbReference type="EMBL" id="CP117411">
    <property type="protein sequence ID" value="WCT74052.1"/>
    <property type="molecule type" value="Genomic_DNA"/>
</dbReference>
<evidence type="ECO:0000313" key="4">
    <source>
        <dbReference type="Proteomes" id="UP001220395"/>
    </source>
</evidence>
<feature type="domain" description="Glucose/Sorbosone dehydrogenase" evidence="2">
    <location>
        <begin position="55"/>
        <end position="373"/>
    </location>
</feature>
<reference evidence="3 4" key="1">
    <citation type="submission" date="2023-02" db="EMBL/GenBank/DDBJ databases">
        <title>Genome sequence of Sphingomonas naphthae.</title>
        <authorList>
            <person name="Kim S."/>
            <person name="Heo J."/>
            <person name="Kwon S.-W."/>
        </authorList>
    </citation>
    <scope>NUCLEOTIDE SEQUENCE [LARGE SCALE GENOMIC DNA]</scope>
    <source>
        <strain evidence="3 4">KACC 18716</strain>
    </source>
</reference>
<name>A0ABY7TMZ0_9SPHN</name>
<evidence type="ECO:0000256" key="1">
    <source>
        <dbReference type="SAM" id="SignalP"/>
    </source>
</evidence>
<dbReference type="PANTHER" id="PTHR19328:SF75">
    <property type="entry name" value="ALDOSE SUGAR DEHYDROGENASE YLII"/>
    <property type="match status" value="1"/>
</dbReference>
<keyword evidence="4" id="KW-1185">Reference proteome</keyword>
<dbReference type="Proteomes" id="UP001220395">
    <property type="component" value="Chromosome"/>
</dbReference>
<dbReference type="InterPro" id="IPR011041">
    <property type="entry name" value="Quinoprot_gluc/sorb_DH_b-prop"/>
</dbReference>
<keyword evidence="1" id="KW-0732">Signal</keyword>
<protein>
    <submittedName>
        <fullName evidence="3">PQQ-dependent sugar dehydrogenase</fullName>
    </submittedName>
</protein>
<dbReference type="InterPro" id="IPR012938">
    <property type="entry name" value="Glc/Sorbosone_DH"/>
</dbReference>
<organism evidence="3 4">
    <name type="scientific">Sphingomonas naphthae</name>
    <dbReference type="NCBI Taxonomy" id="1813468"/>
    <lineage>
        <taxon>Bacteria</taxon>
        <taxon>Pseudomonadati</taxon>
        <taxon>Pseudomonadota</taxon>
        <taxon>Alphaproteobacteria</taxon>
        <taxon>Sphingomonadales</taxon>
        <taxon>Sphingomonadaceae</taxon>
        <taxon>Sphingomonas</taxon>
    </lineage>
</organism>
<dbReference type="InterPro" id="IPR011042">
    <property type="entry name" value="6-blade_b-propeller_TolB-like"/>
</dbReference>
<accession>A0ABY7TMZ0</accession>
<evidence type="ECO:0000259" key="2">
    <source>
        <dbReference type="Pfam" id="PF07995"/>
    </source>
</evidence>
<dbReference type="Gene3D" id="2.120.10.30">
    <property type="entry name" value="TolB, C-terminal domain"/>
    <property type="match status" value="1"/>
</dbReference>
<dbReference type="SUPFAM" id="SSF50952">
    <property type="entry name" value="Soluble quinoprotein glucose dehydrogenase"/>
    <property type="match status" value="1"/>
</dbReference>